<dbReference type="InterPro" id="IPR011234">
    <property type="entry name" value="Fumarylacetoacetase-like_C"/>
</dbReference>
<protein>
    <recommendedName>
        <fullName evidence="5">oxaloacetate tautomerase</fullName>
        <ecNumber evidence="5">5.3.2.2</ecNumber>
    </recommendedName>
    <alternativeName>
        <fullName evidence="3">Fumarylacetoacetate hydrolase domain-containing protein 1</fullName>
    </alternativeName>
</protein>
<dbReference type="Gene3D" id="3.90.850.10">
    <property type="entry name" value="Fumarylacetoacetase-like, C-terminal domain"/>
    <property type="match status" value="1"/>
</dbReference>
<dbReference type="Proteomes" id="UP000092461">
    <property type="component" value="Unassembled WGS sequence"/>
</dbReference>
<accession>A0A1B0CGS9</accession>
<dbReference type="PANTHER" id="PTHR11820">
    <property type="entry name" value="ACYLPYRUVASE"/>
    <property type="match status" value="1"/>
</dbReference>
<dbReference type="EC" id="5.3.2.2" evidence="5"/>
<evidence type="ECO:0000256" key="2">
    <source>
        <dbReference type="ARBA" id="ARBA00022723"/>
    </source>
</evidence>
<proteinExistence type="inferred from homology"/>
<sequence length="216" mass="23965">MSQVNLQQFVKNGRKIIGAVLNYKDCITDNAPEAPILFLKSLSSYVEEGNPIRLPRVFTKVYHEVELGVVIGQKCKNVSIEEANKYIGGYCLALDMTGMCFVGKAREKALPWDLGKGFDTATPVSRFISPQELPDPNDIRLWLKVNGEMRQDKSSSFMHFKIPELISYASKFMTLEPNDVILTGTPAGAAPVKHGDVIECGIGNILQLKFPVQDDD</sequence>
<evidence type="ECO:0000259" key="6">
    <source>
        <dbReference type="Pfam" id="PF01557"/>
    </source>
</evidence>
<reference evidence="8" key="3">
    <citation type="submission" date="2020-05" db="UniProtKB">
        <authorList>
            <consortium name="EnsemblMetazoa"/>
        </authorList>
    </citation>
    <scope>IDENTIFICATION</scope>
    <source>
        <strain evidence="8">Jacobina</strain>
    </source>
</reference>
<dbReference type="SUPFAM" id="SSF56529">
    <property type="entry name" value="FAH"/>
    <property type="match status" value="1"/>
</dbReference>
<evidence type="ECO:0000313" key="9">
    <source>
        <dbReference type="Proteomes" id="UP000092461"/>
    </source>
</evidence>
<evidence type="ECO:0000256" key="3">
    <source>
        <dbReference type="ARBA" id="ARBA00042340"/>
    </source>
</evidence>
<dbReference type="VEuPathDB" id="VectorBase:LLONM1_005375"/>
<name>A0A1B0CGS9_LUTLO</name>
<dbReference type="EMBL" id="AJWK01011571">
    <property type="status" value="NOT_ANNOTATED_CDS"/>
    <property type="molecule type" value="Genomic_DNA"/>
</dbReference>
<dbReference type="GO" id="GO:0046872">
    <property type="term" value="F:metal ion binding"/>
    <property type="evidence" value="ECO:0007669"/>
    <property type="project" value="UniProtKB-KW"/>
</dbReference>
<comment type="catalytic activity">
    <reaction evidence="4">
        <text>oxaloacetate = enol-oxaloacetate</text>
        <dbReference type="Rhea" id="RHEA:16021"/>
        <dbReference type="ChEBI" id="CHEBI:16452"/>
        <dbReference type="ChEBI" id="CHEBI:17479"/>
        <dbReference type="EC" id="5.3.2.2"/>
    </reaction>
    <physiologicalReaction direction="right-to-left" evidence="4">
        <dbReference type="Rhea" id="RHEA:16023"/>
    </physiologicalReaction>
</comment>
<evidence type="ECO:0000256" key="5">
    <source>
        <dbReference type="ARBA" id="ARBA00044973"/>
    </source>
</evidence>
<dbReference type="GO" id="GO:0018773">
    <property type="term" value="F:acetylpyruvate hydrolase activity"/>
    <property type="evidence" value="ECO:0007669"/>
    <property type="project" value="TreeGrafter"/>
</dbReference>
<dbReference type="PANTHER" id="PTHR11820:SF7">
    <property type="entry name" value="ACYLPYRUVASE FAHD1, MITOCHONDRIAL"/>
    <property type="match status" value="1"/>
</dbReference>
<organism evidence="8 9">
    <name type="scientific">Lutzomyia longipalpis</name>
    <name type="common">Sand fly</name>
    <dbReference type="NCBI Taxonomy" id="7200"/>
    <lineage>
        <taxon>Eukaryota</taxon>
        <taxon>Metazoa</taxon>
        <taxon>Ecdysozoa</taxon>
        <taxon>Arthropoda</taxon>
        <taxon>Hexapoda</taxon>
        <taxon>Insecta</taxon>
        <taxon>Pterygota</taxon>
        <taxon>Neoptera</taxon>
        <taxon>Endopterygota</taxon>
        <taxon>Diptera</taxon>
        <taxon>Nematocera</taxon>
        <taxon>Psychodoidea</taxon>
        <taxon>Psychodidae</taxon>
        <taxon>Lutzomyia</taxon>
        <taxon>Lutzomyia</taxon>
    </lineage>
</organism>
<evidence type="ECO:0000313" key="8">
    <source>
        <dbReference type="EnsemblMetazoa" id="LLOJ003642-PA"/>
    </source>
</evidence>
<keyword evidence="9" id="KW-1185">Reference proteome</keyword>
<evidence type="ECO:0000256" key="4">
    <source>
        <dbReference type="ARBA" id="ARBA00044911"/>
    </source>
</evidence>
<evidence type="ECO:0000313" key="7">
    <source>
        <dbReference type="EMBL" id="MBC1169142.1"/>
    </source>
</evidence>
<dbReference type="AlphaFoldDB" id="A0A1B0CGS9"/>
<dbReference type="GO" id="GO:0050163">
    <property type="term" value="F:oxaloacetate tautomerase activity"/>
    <property type="evidence" value="ECO:0007669"/>
    <property type="project" value="UniProtKB-EC"/>
</dbReference>
<dbReference type="Pfam" id="PF01557">
    <property type="entry name" value="FAA_hydrolase"/>
    <property type="match status" value="1"/>
</dbReference>
<dbReference type="InterPro" id="IPR036663">
    <property type="entry name" value="Fumarylacetoacetase_C_sf"/>
</dbReference>
<comment type="similarity">
    <text evidence="1">Belongs to the FAH family.</text>
</comment>
<dbReference type="GO" id="GO:0005739">
    <property type="term" value="C:mitochondrion"/>
    <property type="evidence" value="ECO:0007669"/>
    <property type="project" value="TreeGrafter"/>
</dbReference>
<evidence type="ECO:0000256" key="1">
    <source>
        <dbReference type="ARBA" id="ARBA00010211"/>
    </source>
</evidence>
<feature type="domain" description="Fumarylacetoacetase-like C-terminal" evidence="6">
    <location>
        <begin position="16"/>
        <end position="212"/>
    </location>
</feature>
<dbReference type="EMBL" id="GITU01000439">
    <property type="protein sequence ID" value="MBC1169142.1"/>
    <property type="molecule type" value="Transcribed_RNA"/>
</dbReference>
<reference evidence="7" key="2">
    <citation type="journal article" date="2020" name="BMC">
        <title>Leishmania infection induces a limited differential gene expression in the sand fly midgut.</title>
        <authorList>
            <person name="Coutinho-Abreu I.V."/>
            <person name="Serafim T.D."/>
            <person name="Meneses C."/>
            <person name="Kamhawi S."/>
            <person name="Oliveira F."/>
            <person name="Valenzuela J.G."/>
        </authorList>
    </citation>
    <scope>NUCLEOTIDE SEQUENCE</scope>
    <source>
        <strain evidence="7">Jacobina</strain>
        <tissue evidence="7">Midgut</tissue>
    </source>
</reference>
<dbReference type="VEuPathDB" id="VectorBase:LLOJ003642"/>
<reference evidence="9" key="1">
    <citation type="submission" date="2012-05" db="EMBL/GenBank/DDBJ databases">
        <title>Whole Genome Assembly of Lutzomyia longipalpis.</title>
        <authorList>
            <person name="Richards S."/>
            <person name="Qu C."/>
            <person name="Dillon R."/>
            <person name="Worley K."/>
            <person name="Scherer S."/>
            <person name="Batterton M."/>
            <person name="Taylor A."/>
            <person name="Hawes A."/>
            <person name="Hernandez B."/>
            <person name="Kovar C."/>
            <person name="Mandapat C."/>
            <person name="Pham C."/>
            <person name="Qu C."/>
            <person name="Jing C."/>
            <person name="Bess C."/>
            <person name="Bandaranaike D."/>
            <person name="Ngo D."/>
            <person name="Ongeri F."/>
            <person name="Arias F."/>
            <person name="Lara F."/>
            <person name="Weissenberger G."/>
            <person name="Kamau G."/>
            <person name="Han H."/>
            <person name="Shen H."/>
            <person name="Dinh H."/>
            <person name="Khalil I."/>
            <person name="Jones J."/>
            <person name="Shafer J."/>
            <person name="Jayaseelan J."/>
            <person name="Quiroz J."/>
            <person name="Blankenburg K."/>
            <person name="Nguyen L."/>
            <person name="Jackson L."/>
            <person name="Francisco L."/>
            <person name="Tang L.-Y."/>
            <person name="Pu L.-L."/>
            <person name="Perales L."/>
            <person name="Lorensuhewa L."/>
            <person name="Munidasa M."/>
            <person name="Coyle M."/>
            <person name="Taylor M."/>
            <person name="Puazo M."/>
            <person name="Firestine M."/>
            <person name="Scheel M."/>
            <person name="Javaid M."/>
            <person name="Wang M."/>
            <person name="Li M."/>
            <person name="Tabassum N."/>
            <person name="Saada N."/>
            <person name="Osuji N."/>
            <person name="Aqrawi P."/>
            <person name="Fu Q."/>
            <person name="Thornton R."/>
            <person name="Raj R."/>
            <person name="Goodspeed R."/>
            <person name="Mata R."/>
            <person name="Najjar R."/>
            <person name="Gubbala S."/>
            <person name="Lee S."/>
            <person name="Denson S."/>
            <person name="Patil S."/>
            <person name="Macmil S."/>
            <person name="Qi S."/>
            <person name="Matskevitch T."/>
            <person name="Palculict T."/>
            <person name="Mathew T."/>
            <person name="Vee V."/>
            <person name="Velamala V."/>
            <person name="Korchina V."/>
            <person name="Cai W."/>
            <person name="Liu W."/>
            <person name="Dai W."/>
            <person name="Zou X."/>
            <person name="Zhu Y."/>
            <person name="Zhang Y."/>
            <person name="Wu Y.-Q."/>
            <person name="Xin Y."/>
            <person name="Nazarath L."/>
            <person name="Kovar C."/>
            <person name="Han Y."/>
            <person name="Muzny D."/>
            <person name="Gibbs R."/>
        </authorList>
    </citation>
    <scope>NUCLEOTIDE SEQUENCE [LARGE SCALE GENOMIC DNA]</scope>
    <source>
        <strain evidence="9">Jacobina</strain>
    </source>
</reference>
<keyword evidence="2" id="KW-0479">Metal-binding</keyword>
<dbReference type="EnsemblMetazoa" id="LLOJ003642-RA">
    <property type="protein sequence ID" value="LLOJ003642-PA"/>
    <property type="gene ID" value="LLOJ003642"/>
</dbReference>